<feature type="region of interest" description="Disordered" evidence="1">
    <location>
        <begin position="141"/>
        <end position="174"/>
    </location>
</feature>
<comment type="caution">
    <text evidence="2">The sequence shown here is derived from an EMBL/GenBank/DDBJ whole genome shotgun (WGS) entry which is preliminary data.</text>
</comment>
<dbReference type="RefSeq" id="WP_197645661.1">
    <property type="nucleotide sequence ID" value="NZ_JAEACP010000015.1"/>
</dbReference>
<dbReference type="NCBIfam" id="TIGR03373">
    <property type="entry name" value="VI_minor_4"/>
    <property type="match status" value="1"/>
</dbReference>
<organism evidence="2 3">
    <name type="scientific">Tabrizicola soli</name>
    <dbReference type="NCBI Taxonomy" id="2185115"/>
    <lineage>
        <taxon>Bacteria</taxon>
        <taxon>Pseudomonadati</taxon>
        <taxon>Pseudomonadota</taxon>
        <taxon>Alphaproteobacteria</taxon>
        <taxon>Rhodobacterales</taxon>
        <taxon>Paracoccaceae</taxon>
        <taxon>Tabrizicola</taxon>
    </lineage>
</organism>
<accession>A0ABV7DX60</accession>
<sequence>MPDEVLTPEDDRPVAGFFGKLPATGDFVWRGLPDAFRPNWDAWLTRHIAPLLRDGATFPPGGLRFRLPSGGRLAAGVILPSQDSAGRRFPLSLLLIAEGELTADQIDRWSDAALALSPDSLAPDALWLALDTLPAPAPGAPPDGPLLLWTPGHPPLPAQASDPAPALRSLLSPR</sequence>
<evidence type="ECO:0000313" key="2">
    <source>
        <dbReference type="EMBL" id="MFC3086593.1"/>
    </source>
</evidence>
<dbReference type="Proteomes" id="UP001595445">
    <property type="component" value="Unassembled WGS sequence"/>
</dbReference>
<reference evidence="3" key="1">
    <citation type="journal article" date="2019" name="Int. J. Syst. Evol. Microbiol.">
        <title>The Global Catalogue of Microorganisms (GCM) 10K type strain sequencing project: providing services to taxonomists for standard genome sequencing and annotation.</title>
        <authorList>
            <consortium name="The Broad Institute Genomics Platform"/>
            <consortium name="The Broad Institute Genome Sequencing Center for Infectious Disease"/>
            <person name="Wu L."/>
            <person name="Ma J."/>
        </authorList>
    </citation>
    <scope>NUCLEOTIDE SEQUENCE [LARGE SCALE GENOMIC DNA]</scope>
    <source>
        <strain evidence="3">KCTC 62102</strain>
    </source>
</reference>
<protein>
    <submittedName>
        <fullName evidence="2">Type VI secretion system-associated protein TagF</fullName>
    </submittedName>
</protein>
<evidence type="ECO:0000256" key="1">
    <source>
        <dbReference type="SAM" id="MobiDB-lite"/>
    </source>
</evidence>
<dbReference type="EMBL" id="JBHRSM010000019">
    <property type="protein sequence ID" value="MFC3086593.1"/>
    <property type="molecule type" value="Genomic_DNA"/>
</dbReference>
<keyword evidence="3" id="KW-1185">Reference proteome</keyword>
<dbReference type="InterPro" id="IPR017748">
    <property type="entry name" value="TagF"/>
</dbReference>
<evidence type="ECO:0000313" key="3">
    <source>
        <dbReference type="Proteomes" id="UP001595445"/>
    </source>
</evidence>
<dbReference type="InterPro" id="IPR038225">
    <property type="entry name" value="TagF_sf"/>
</dbReference>
<proteinExistence type="predicted"/>
<dbReference type="Pfam" id="PF09867">
    <property type="entry name" value="TagF_N"/>
    <property type="match status" value="1"/>
</dbReference>
<name>A0ABV7DX60_9RHOB</name>
<gene>
    <name evidence="2" type="primary">tagF</name>
    <name evidence="2" type="ORF">ACFOD6_11100</name>
</gene>
<dbReference type="Gene3D" id="3.40.1730.10">
    <property type="entry name" value="pa0076 domain"/>
    <property type="match status" value="1"/>
</dbReference>